<dbReference type="InterPro" id="IPR018124">
    <property type="entry name" value="Calret/calnex_CS"/>
</dbReference>
<evidence type="ECO:0000256" key="8">
    <source>
        <dbReference type="PIRSR" id="PIRSR601580-3"/>
    </source>
</evidence>
<feature type="compositionally biased region" description="Basic and acidic residues" evidence="10">
    <location>
        <begin position="505"/>
        <end position="536"/>
    </location>
</feature>
<dbReference type="GO" id="GO:0005509">
    <property type="term" value="F:calcium ion binding"/>
    <property type="evidence" value="ECO:0007669"/>
    <property type="project" value="InterPro"/>
</dbReference>
<keyword evidence="4 9" id="KW-0256">Endoplasmic reticulum</keyword>
<evidence type="ECO:0000313" key="11">
    <source>
        <dbReference type="EMBL" id="MDE46145.1"/>
    </source>
</evidence>
<evidence type="ECO:0000256" key="10">
    <source>
        <dbReference type="SAM" id="MobiDB-lite"/>
    </source>
</evidence>
<name>A0A6G1S6L2_9ACAR</name>
<evidence type="ECO:0000256" key="3">
    <source>
        <dbReference type="ARBA" id="ARBA00022692"/>
    </source>
</evidence>
<keyword evidence="8" id="KW-1015">Disulfide bond</keyword>
<dbReference type="Gene3D" id="2.60.120.200">
    <property type="match status" value="1"/>
</dbReference>
<feature type="signal peptide" evidence="9">
    <location>
        <begin position="1"/>
        <end position="22"/>
    </location>
</feature>
<organism evidence="11">
    <name type="scientific">Aceria tosichella</name>
    <name type="common">wheat curl mite</name>
    <dbReference type="NCBI Taxonomy" id="561515"/>
    <lineage>
        <taxon>Eukaryota</taxon>
        <taxon>Metazoa</taxon>
        <taxon>Ecdysozoa</taxon>
        <taxon>Arthropoda</taxon>
        <taxon>Chelicerata</taxon>
        <taxon>Arachnida</taxon>
        <taxon>Acari</taxon>
        <taxon>Acariformes</taxon>
        <taxon>Trombidiformes</taxon>
        <taxon>Prostigmata</taxon>
        <taxon>Eupodina</taxon>
        <taxon>Eriophyoidea</taxon>
        <taxon>Eriophyidae</taxon>
        <taxon>Eriophyinae</taxon>
        <taxon>Aceriini</taxon>
        <taxon>Aceria</taxon>
    </lineage>
</organism>
<dbReference type="InterPro" id="IPR013320">
    <property type="entry name" value="ConA-like_dom_sf"/>
</dbReference>
<feature type="compositionally biased region" description="Acidic residues" evidence="10">
    <location>
        <begin position="537"/>
        <end position="557"/>
    </location>
</feature>
<feature type="disulfide bond" evidence="8">
    <location>
        <begin position="154"/>
        <end position="188"/>
    </location>
</feature>
<keyword evidence="5 9" id="KW-1133">Transmembrane helix</keyword>
<evidence type="ECO:0000256" key="4">
    <source>
        <dbReference type="ARBA" id="ARBA00022824"/>
    </source>
</evidence>
<keyword evidence="9" id="KW-0732">Signal</keyword>
<dbReference type="GO" id="GO:0051082">
    <property type="term" value="F:unfolded protein binding"/>
    <property type="evidence" value="ECO:0007669"/>
    <property type="project" value="InterPro"/>
</dbReference>
<dbReference type="EMBL" id="GGYP01001374">
    <property type="protein sequence ID" value="MDE46145.1"/>
    <property type="molecule type" value="Transcribed_RNA"/>
</dbReference>
<evidence type="ECO:0000256" key="5">
    <source>
        <dbReference type="ARBA" id="ARBA00022989"/>
    </source>
</evidence>
<evidence type="ECO:0000256" key="1">
    <source>
        <dbReference type="ARBA" id="ARBA00004115"/>
    </source>
</evidence>
<feature type="region of interest" description="Disordered" evidence="10">
    <location>
        <begin position="258"/>
        <end position="337"/>
    </location>
</feature>
<comment type="similarity">
    <text evidence="2 9">Belongs to the calreticulin family.</text>
</comment>
<feature type="compositionally biased region" description="Basic and acidic residues" evidence="10">
    <location>
        <begin position="43"/>
        <end position="56"/>
    </location>
</feature>
<reference evidence="11" key="1">
    <citation type="submission" date="2018-10" db="EMBL/GenBank/DDBJ databases">
        <title>Transcriptome assembly of Aceria tosichella (Wheat curl mite) Type 2.</title>
        <authorList>
            <person name="Scully E.D."/>
            <person name="Geib S.M."/>
            <person name="Palmer N.A."/>
            <person name="Gupta A.K."/>
            <person name="Sarath G."/>
            <person name="Tatineni S."/>
        </authorList>
    </citation>
    <scope>NUCLEOTIDE SEQUENCE</scope>
    <source>
        <strain evidence="11">LincolnNE</strain>
    </source>
</reference>
<dbReference type="Gene3D" id="2.10.250.10">
    <property type="entry name" value="Calreticulin/calnexin, P domain"/>
    <property type="match status" value="1"/>
</dbReference>
<keyword evidence="3 9" id="KW-0812">Transmembrane</keyword>
<keyword evidence="7 9" id="KW-0143">Chaperone</keyword>
<feature type="transmembrane region" description="Helical" evidence="9">
    <location>
        <begin position="478"/>
        <end position="499"/>
    </location>
</feature>
<evidence type="ECO:0000256" key="9">
    <source>
        <dbReference type="RuleBase" id="RU362126"/>
    </source>
</evidence>
<evidence type="ECO:0000256" key="6">
    <source>
        <dbReference type="ARBA" id="ARBA00023136"/>
    </source>
</evidence>
<dbReference type="PANTHER" id="PTHR11073:SF1">
    <property type="entry name" value="CALNEXIN 14D-RELATED"/>
    <property type="match status" value="1"/>
</dbReference>
<dbReference type="PRINTS" id="PR00626">
    <property type="entry name" value="CALRETICULIN"/>
</dbReference>
<keyword evidence="6 9" id="KW-0472">Membrane</keyword>
<dbReference type="PANTHER" id="PTHR11073">
    <property type="entry name" value="CALRETICULIN AND CALNEXIN"/>
    <property type="match status" value="1"/>
</dbReference>
<comment type="subcellular location">
    <subcellularLocation>
        <location evidence="1">Endoplasmic reticulum membrane</location>
        <topology evidence="1">Single-pass type I membrane protein</topology>
    </subcellularLocation>
</comment>
<dbReference type="FunFam" id="2.10.250.10:FF:000001">
    <property type="entry name" value="Calnexin homolog"/>
    <property type="match status" value="1"/>
</dbReference>
<feature type="compositionally biased region" description="Basic and acidic residues" evidence="10">
    <location>
        <begin position="271"/>
        <end position="289"/>
    </location>
</feature>
<feature type="region of interest" description="Disordered" evidence="10">
    <location>
        <begin position="35"/>
        <end position="60"/>
    </location>
</feature>
<dbReference type="InterPro" id="IPR009033">
    <property type="entry name" value="Calreticulin/calnexin_P_dom_sf"/>
</dbReference>
<dbReference type="GO" id="GO:0006457">
    <property type="term" value="P:protein folding"/>
    <property type="evidence" value="ECO:0007669"/>
    <property type="project" value="InterPro"/>
</dbReference>
<dbReference type="AlphaFoldDB" id="A0A6G1S6L2"/>
<feature type="compositionally biased region" description="Basic and acidic residues" evidence="10">
    <location>
        <begin position="303"/>
        <end position="336"/>
    </location>
</feature>
<dbReference type="SUPFAM" id="SSF63887">
    <property type="entry name" value="P-domain of calnexin/calreticulin"/>
    <property type="match status" value="1"/>
</dbReference>
<dbReference type="SUPFAM" id="SSF49899">
    <property type="entry name" value="Concanavalin A-like lectins/glucanases"/>
    <property type="match status" value="1"/>
</dbReference>
<feature type="region of interest" description="Disordered" evidence="10">
    <location>
        <begin position="505"/>
        <end position="557"/>
    </location>
</feature>
<dbReference type="Pfam" id="PF00262">
    <property type="entry name" value="Calreticulin"/>
    <property type="match status" value="1"/>
</dbReference>
<sequence length="557" mass="63770">MLSRRKSLFLILSIGLTFIVVANRRLAVADEGPELDTDQPIKATDDQVKQEEDSAKSKSYTSPKIKLDGVFLYENFDDQQQFKTKWINSKDPKYTGEWQLNSGPDRPHADLQLLLPVKARHYAISSKLSEPFKFSDDKPLVVQYEVQFREGLDCGGAYVKLLRNSAIDDLTKLTDKTPYSIMFGPDKCGSEAKLHFIIQYYNPKTQEYGEKHWKQAKYVNNLLAAFSDKKHHLFKLVLEPSNNFEIFLDDKSVGKGNLLEDVDPPINPPKEIVDPSDTKPDDWDERPQIEDPQATKPEDWDENAPKTIEDPNAKKPSDWLDNEPKYVPDPNAKKPEDWEDMDGEWEAPLIDNPACEQVSGCGEWKPPTIANPNYKGKWKPPKIDNPNYKGKWAPRSIPNPDYFFDEKPFSSLDPIGAIAYELWSMADNIAFDNLIITNNPESAHLVQVLSWEEKKAEADASSPSQLTRAMHYLKMHPWLWAIIVIAIALPLFIFISYCCETKKSSTDESARRKKTDESKPDESEPDESKPDEHERQDDDNDDEEVAEEEEDEEEGEE</sequence>
<dbReference type="PROSITE" id="PS00805">
    <property type="entry name" value="CALRETICULIN_REPEAT"/>
    <property type="match status" value="1"/>
</dbReference>
<dbReference type="GO" id="GO:0036503">
    <property type="term" value="P:ERAD pathway"/>
    <property type="evidence" value="ECO:0007669"/>
    <property type="project" value="TreeGrafter"/>
</dbReference>
<dbReference type="InterPro" id="IPR001580">
    <property type="entry name" value="Calret/calnex"/>
</dbReference>
<feature type="chain" id="PRO_5026378287" evidence="9">
    <location>
        <begin position="23"/>
        <end position="557"/>
    </location>
</feature>
<gene>
    <name evidence="11" type="primary">Canx</name>
    <name evidence="11" type="ORF">g.18781</name>
</gene>
<evidence type="ECO:0000256" key="2">
    <source>
        <dbReference type="ARBA" id="ARBA00010983"/>
    </source>
</evidence>
<accession>A0A6G1S6L2</accession>
<dbReference type="GO" id="GO:0005789">
    <property type="term" value="C:endoplasmic reticulum membrane"/>
    <property type="evidence" value="ECO:0007669"/>
    <property type="project" value="UniProtKB-SubCell"/>
</dbReference>
<protein>
    <submittedName>
        <fullName evidence="11">Calnexin</fullName>
    </submittedName>
</protein>
<dbReference type="PROSITE" id="PS00804">
    <property type="entry name" value="CALRETICULIN_2"/>
    <property type="match status" value="1"/>
</dbReference>
<evidence type="ECO:0000256" key="7">
    <source>
        <dbReference type="ARBA" id="ARBA00023186"/>
    </source>
</evidence>
<proteinExistence type="inferred from homology"/>